<dbReference type="Gene3D" id="3.40.50.300">
    <property type="entry name" value="P-loop containing nucleotide triphosphate hydrolases"/>
    <property type="match status" value="1"/>
</dbReference>
<gene>
    <name evidence="2" type="ORF">F3J37_21450</name>
</gene>
<dbReference type="Proteomes" id="UP001515780">
    <property type="component" value="Unassembled WGS sequence"/>
</dbReference>
<dbReference type="RefSeq" id="WP_166935623.1">
    <property type="nucleotide sequence ID" value="NZ_VWXC01000019.1"/>
</dbReference>
<reference evidence="2 3" key="1">
    <citation type="journal article" date="2019" name="bioRxiv">
        <title>Bacteria contribute to plant secondary compound degradation in a generalist herbivore system.</title>
        <authorList>
            <person name="Francoeur C.B."/>
            <person name="Khadempour L."/>
            <person name="Moreira-Soto R.D."/>
            <person name="Gotting K."/>
            <person name="Book A.J."/>
            <person name="Pinto-Tomas A.A."/>
            <person name="Keefover-Ring K."/>
            <person name="Currie C.R."/>
        </authorList>
    </citation>
    <scope>NUCLEOTIDE SEQUENCE [LARGE SCALE GENOMIC DNA]</scope>
    <source>
        <strain evidence="2">Al-1710</strain>
    </source>
</reference>
<comment type="caution">
    <text evidence="2">The sequence shown here is derived from an EMBL/GenBank/DDBJ whole genome shotgun (WGS) entry which is preliminary data.</text>
</comment>
<proteinExistence type="predicted"/>
<feature type="domain" description="KAP NTPase" evidence="1">
    <location>
        <begin position="10"/>
        <end position="265"/>
    </location>
</feature>
<protein>
    <submittedName>
        <fullName evidence="2">NTPase KAP</fullName>
    </submittedName>
</protein>
<dbReference type="InterPro" id="IPR027417">
    <property type="entry name" value="P-loop_NTPase"/>
</dbReference>
<evidence type="ECO:0000259" key="1">
    <source>
        <dbReference type="Pfam" id="PF07693"/>
    </source>
</evidence>
<keyword evidence="3" id="KW-1185">Reference proteome</keyword>
<evidence type="ECO:0000313" key="2">
    <source>
        <dbReference type="EMBL" id="NIG21246.1"/>
    </source>
</evidence>
<dbReference type="SUPFAM" id="SSF52540">
    <property type="entry name" value="P-loop containing nucleoside triphosphate hydrolases"/>
    <property type="match status" value="1"/>
</dbReference>
<dbReference type="Pfam" id="PF07693">
    <property type="entry name" value="KAP_NTPase"/>
    <property type="match status" value="1"/>
</dbReference>
<evidence type="ECO:0000313" key="3">
    <source>
        <dbReference type="Proteomes" id="UP001515780"/>
    </source>
</evidence>
<dbReference type="EMBL" id="VWXC01000019">
    <property type="protein sequence ID" value="NIG21246.1"/>
    <property type="molecule type" value="Genomic_DNA"/>
</dbReference>
<name>A0ABX0RUH5_9GAMM</name>
<accession>A0ABX0RUH5</accession>
<dbReference type="InterPro" id="IPR011646">
    <property type="entry name" value="KAP_P-loop"/>
</dbReference>
<sequence>MDNRHTQEFINYYLDLKTEPQYAIMIKGAWGSGKTWFIERVLREYKTPDKEFKFLKVSLYGINTIEQIEDEFYRQLHPVLSNKALIFGANVLKNTLKASFKIDLNGDSKPDLDINASIPSINLSDFSREPNGFVLVFDDIERTSIELTLLFGYINHFVEVNGYKAILIANEDEIIKSEKRKNNDDNHASAGYIRKKEKLIGRTFEVVSDLHGACGEFLGKVSSRTVAKAFKADMQSVEALYRSAGYNNLRHLRQYFLDVERITNLLGVQYVKNDEFMGIFCRQLLIFSMEYRGGNLSHEEFDTIGKINYSLMLGDKKQDSKYDKIVQKYSSPVLSEKLLDGKHWRELICDGKVTDELRTQLDITRFFRSASAQAWEYLWNFRQLRENVLSEQYDIARDNLFSGKITEFGELLMTASILIELANEGLTKDVIQDIINETNHQTDSHYSRMGPKEIQHAFVKSRHNELMAWQGMGFLNRDGDDFKAIREHAKVAQQNRFDSSLEEFAAQFSEELKKGDFTFLSELSLSDQTRLRLFELPFLHLTDPALFIDSFRQLDPVVMKRVSFSLKNRYDDELCRSKLHEEYDWLTSLKTTADGFISDLNSSRFQVFHVKEFTDYILANAIALFEPAQT</sequence>
<organism evidence="2 3">
    <name type="scientific">Candidatus Pantoea communis</name>
    <dbReference type="NCBI Taxonomy" id="2608354"/>
    <lineage>
        <taxon>Bacteria</taxon>
        <taxon>Pseudomonadati</taxon>
        <taxon>Pseudomonadota</taxon>
        <taxon>Gammaproteobacteria</taxon>
        <taxon>Enterobacterales</taxon>
        <taxon>Erwiniaceae</taxon>
        <taxon>Pantoea</taxon>
    </lineage>
</organism>